<accession>A0ACB9PLB3</accession>
<name>A0ACB9PLB3_BAUVA</name>
<protein>
    <submittedName>
        <fullName evidence="1">Uncharacterized protein</fullName>
    </submittedName>
</protein>
<sequence>MEQPCDSYSFLVVCQVVCGGCEAAFVSSAYQRLYICIDHDYAYGARGKGFAFACDVAPYDMPQNTVARHRSSLGGFRKRRTNFAAFFCTPIPLEFLTDFTSSAHCHTAFWVHQKQGKHL</sequence>
<organism evidence="1 2">
    <name type="scientific">Bauhinia variegata</name>
    <name type="common">Purple orchid tree</name>
    <name type="synonym">Phanera variegata</name>
    <dbReference type="NCBI Taxonomy" id="167791"/>
    <lineage>
        <taxon>Eukaryota</taxon>
        <taxon>Viridiplantae</taxon>
        <taxon>Streptophyta</taxon>
        <taxon>Embryophyta</taxon>
        <taxon>Tracheophyta</taxon>
        <taxon>Spermatophyta</taxon>
        <taxon>Magnoliopsida</taxon>
        <taxon>eudicotyledons</taxon>
        <taxon>Gunneridae</taxon>
        <taxon>Pentapetalae</taxon>
        <taxon>rosids</taxon>
        <taxon>fabids</taxon>
        <taxon>Fabales</taxon>
        <taxon>Fabaceae</taxon>
        <taxon>Cercidoideae</taxon>
        <taxon>Cercideae</taxon>
        <taxon>Bauhiniinae</taxon>
        <taxon>Bauhinia</taxon>
    </lineage>
</organism>
<reference evidence="1 2" key="1">
    <citation type="journal article" date="2022" name="DNA Res.">
        <title>Chromosomal-level genome assembly of the orchid tree Bauhinia variegata (Leguminosae; Cercidoideae) supports the allotetraploid origin hypothesis of Bauhinia.</title>
        <authorList>
            <person name="Zhong Y."/>
            <person name="Chen Y."/>
            <person name="Zheng D."/>
            <person name="Pang J."/>
            <person name="Liu Y."/>
            <person name="Luo S."/>
            <person name="Meng S."/>
            <person name="Qian L."/>
            <person name="Wei D."/>
            <person name="Dai S."/>
            <person name="Zhou R."/>
        </authorList>
    </citation>
    <scope>NUCLEOTIDE SEQUENCE [LARGE SCALE GENOMIC DNA]</scope>
    <source>
        <strain evidence="1">BV-YZ2020</strain>
    </source>
</reference>
<evidence type="ECO:0000313" key="1">
    <source>
        <dbReference type="EMBL" id="KAI4348799.1"/>
    </source>
</evidence>
<keyword evidence="2" id="KW-1185">Reference proteome</keyword>
<dbReference type="EMBL" id="CM039429">
    <property type="protein sequence ID" value="KAI4348799.1"/>
    <property type="molecule type" value="Genomic_DNA"/>
</dbReference>
<dbReference type="Proteomes" id="UP000828941">
    <property type="component" value="Chromosome 4"/>
</dbReference>
<comment type="caution">
    <text evidence="1">The sequence shown here is derived from an EMBL/GenBank/DDBJ whole genome shotgun (WGS) entry which is preliminary data.</text>
</comment>
<proteinExistence type="predicted"/>
<gene>
    <name evidence="1" type="ORF">L6164_009476</name>
</gene>
<evidence type="ECO:0000313" key="2">
    <source>
        <dbReference type="Proteomes" id="UP000828941"/>
    </source>
</evidence>